<gene>
    <name evidence="2" type="ORF">AYJ54_42720</name>
</gene>
<keyword evidence="1" id="KW-0812">Transmembrane</keyword>
<keyword evidence="3" id="KW-1185">Reference proteome</keyword>
<evidence type="ECO:0000313" key="3">
    <source>
        <dbReference type="Proteomes" id="UP000076959"/>
    </source>
</evidence>
<feature type="transmembrane region" description="Helical" evidence="1">
    <location>
        <begin position="48"/>
        <end position="70"/>
    </location>
</feature>
<dbReference type="AlphaFoldDB" id="A0A176Z323"/>
<protein>
    <submittedName>
        <fullName evidence="2">Uncharacterized protein</fullName>
    </submittedName>
</protein>
<evidence type="ECO:0000256" key="1">
    <source>
        <dbReference type="SAM" id="Phobius"/>
    </source>
</evidence>
<reference evidence="2 3" key="1">
    <citation type="submission" date="2016-03" db="EMBL/GenBank/DDBJ databases">
        <title>Draft Genome Sequence of the Strain BR 10245 (Bradyrhizobium sp.) isolated from nodules of Centrolobium paraense.</title>
        <authorList>
            <person name="Simoes-Araujo J.L.Sr."/>
            <person name="Barauna A.C."/>
            <person name="Silva K."/>
            <person name="Zilli J.E."/>
        </authorList>
    </citation>
    <scope>NUCLEOTIDE SEQUENCE [LARGE SCALE GENOMIC DNA]</scope>
    <source>
        <strain evidence="2 3">BR 10245</strain>
    </source>
</reference>
<organism evidence="2 3">
    <name type="scientific">Bradyrhizobium centrolobii</name>
    <dbReference type="NCBI Taxonomy" id="1505087"/>
    <lineage>
        <taxon>Bacteria</taxon>
        <taxon>Pseudomonadati</taxon>
        <taxon>Pseudomonadota</taxon>
        <taxon>Alphaproteobacteria</taxon>
        <taxon>Hyphomicrobiales</taxon>
        <taxon>Nitrobacteraceae</taxon>
        <taxon>Bradyrhizobium</taxon>
    </lineage>
</organism>
<feature type="transmembrane region" description="Helical" evidence="1">
    <location>
        <begin position="131"/>
        <end position="153"/>
    </location>
</feature>
<feature type="transmembrane region" description="Helical" evidence="1">
    <location>
        <begin position="165"/>
        <end position="185"/>
    </location>
</feature>
<keyword evidence="1" id="KW-0472">Membrane</keyword>
<sequence length="197" mass="21352">MFRGFTEPPDMSLRSSVVVTRRWLECFLLGARIARDEEYSSQFDTIAIAYLLTALAVVALLISGLAFVGLFDSSQPPLSSRLGMVVAISNAASFALIYVSSMSWRANQNMLDRLCSRADARGGSRLLRYRIVVPAALLIWGAFSFTLTVGLFYTLGSKLLDGVSVGNLLASLAANILLLQATFVLRSIRNAATGGFE</sequence>
<name>A0A176Z323_9BRAD</name>
<comment type="caution">
    <text evidence="2">The sequence shown here is derived from an EMBL/GenBank/DDBJ whole genome shotgun (WGS) entry which is preliminary data.</text>
</comment>
<feature type="transmembrane region" description="Helical" evidence="1">
    <location>
        <begin position="82"/>
        <end position="100"/>
    </location>
</feature>
<accession>A0A176Z323</accession>
<evidence type="ECO:0000313" key="2">
    <source>
        <dbReference type="EMBL" id="OAF14275.1"/>
    </source>
</evidence>
<proteinExistence type="predicted"/>
<dbReference type="Proteomes" id="UP000076959">
    <property type="component" value="Unassembled WGS sequence"/>
</dbReference>
<keyword evidence="1" id="KW-1133">Transmembrane helix</keyword>
<dbReference type="EMBL" id="LUUB01000030">
    <property type="protein sequence ID" value="OAF14275.1"/>
    <property type="molecule type" value="Genomic_DNA"/>
</dbReference>